<evidence type="ECO:0000313" key="1">
    <source>
        <dbReference type="EMBL" id="AKB85430.1"/>
    </source>
</evidence>
<accession>A0A0E3X046</accession>
<name>A0A0E3X046_METMT</name>
<dbReference type="AlphaFoldDB" id="A0A0E3X046"/>
<dbReference type="InterPro" id="IPR053677">
    <property type="entry name" value="GPGS-related"/>
</dbReference>
<proteinExistence type="predicted"/>
<dbReference type="GeneID" id="24893927"/>
<dbReference type="STRING" id="1434104.MCMEM_1377"/>
<protein>
    <submittedName>
        <fullName evidence="1">Glycosyltransferase</fullName>
    </submittedName>
</protein>
<dbReference type="KEGG" id="mmet:MCMEM_1377"/>
<organism evidence="1 2">
    <name type="scientific">Methanococcoides methylutens MM1</name>
    <dbReference type="NCBI Taxonomy" id="1434104"/>
    <lineage>
        <taxon>Archaea</taxon>
        <taxon>Methanobacteriati</taxon>
        <taxon>Methanobacteriota</taxon>
        <taxon>Stenosarchaea group</taxon>
        <taxon>Methanomicrobia</taxon>
        <taxon>Methanosarcinales</taxon>
        <taxon>Methanosarcinaceae</taxon>
        <taxon>Methanococcoides</taxon>
    </lineage>
</organism>
<dbReference type="NCBIfam" id="NF040724">
    <property type="entry name" value="GpgS_Meth"/>
    <property type="match status" value="1"/>
</dbReference>
<gene>
    <name evidence="1" type="ORF">MCMEM_1377</name>
</gene>
<keyword evidence="1" id="KW-0808">Transferase</keyword>
<reference evidence="1 2" key="1">
    <citation type="submission" date="2014-07" db="EMBL/GenBank/DDBJ databases">
        <title>Methanogenic archaea and the global carbon cycle.</title>
        <authorList>
            <person name="Henriksen J.R."/>
            <person name="Luke J."/>
            <person name="Reinhart S."/>
            <person name="Benedict M.N."/>
            <person name="Youngblut N.D."/>
            <person name="Metcalf M.E."/>
            <person name="Whitaker R.J."/>
            <person name="Metcalf W.W."/>
        </authorList>
    </citation>
    <scope>NUCLEOTIDE SEQUENCE [LARGE SCALE GENOMIC DNA]</scope>
    <source>
        <strain evidence="1 2">MM1</strain>
    </source>
</reference>
<dbReference type="Proteomes" id="UP000033048">
    <property type="component" value="Chromosome"/>
</dbReference>
<dbReference type="SUPFAM" id="SSF53448">
    <property type="entry name" value="Nucleotide-diphospho-sugar transferases"/>
    <property type="match status" value="1"/>
</dbReference>
<dbReference type="InterPro" id="IPR029044">
    <property type="entry name" value="Nucleotide-diphossugar_trans"/>
</dbReference>
<dbReference type="EMBL" id="CP009518">
    <property type="protein sequence ID" value="AKB85430.1"/>
    <property type="molecule type" value="Genomic_DNA"/>
</dbReference>
<dbReference type="GO" id="GO:0016740">
    <property type="term" value="F:transferase activity"/>
    <property type="evidence" value="ECO:0007669"/>
    <property type="project" value="UniProtKB-KW"/>
</dbReference>
<keyword evidence="2" id="KW-1185">Reference proteome</keyword>
<dbReference type="RefSeq" id="WP_048205525.1">
    <property type="nucleotide sequence ID" value="NZ_CP009518.1"/>
</dbReference>
<evidence type="ECO:0000313" key="2">
    <source>
        <dbReference type="Proteomes" id="UP000033048"/>
    </source>
</evidence>
<dbReference type="HOGENOM" id="CLU_056498_0_0_2"/>
<dbReference type="PATRIC" id="fig|1434104.5.peg.1506"/>
<dbReference type="OrthoDB" id="123709at2157"/>
<sequence length="409" mass="47292">MDFYQEYITTIHDFSIDKERLIKRINELKGRRPATLVIPILYEEVNNPPLKNIISNLNECTCLNQVVVALAAENKEQYIHVVEFFSELKVPHVIVWCDGPRIQHILFTMKKMGIDLTSYKGKGKDVWIATGIATIDSYAIAYHDADIVTYSKDFPAKLLYPVVEPELNFFFNKGYYARINMENKTMHGRVFRLFIRPLLDTLQMDSKADILRYLLAFRYTLAGEFAMTSDLAMNIRIPADWGLEVGLLAEVYRNTTTKKVCQTDLGYYDHKHQDVGSNRSEGLCKMVGDIFTTFMRIATESTDNRISPSYLHGIHVKYKRLGQDLIRRYHADALCNGLCYNRHEEELYVDMFARVIRRAGEDYLEHPSDVLMPDWTRALSAMPDLREQLYEACIADEKEYCNGPVKGDD</sequence>
<dbReference type="Gene3D" id="3.90.550.10">
    <property type="entry name" value="Spore Coat Polysaccharide Biosynthesis Protein SpsA, Chain A"/>
    <property type="match status" value="1"/>
</dbReference>